<accession>A0ABD1SPT1</accession>
<organism evidence="2 3">
    <name type="scientific">Forsythia ovata</name>
    <dbReference type="NCBI Taxonomy" id="205694"/>
    <lineage>
        <taxon>Eukaryota</taxon>
        <taxon>Viridiplantae</taxon>
        <taxon>Streptophyta</taxon>
        <taxon>Embryophyta</taxon>
        <taxon>Tracheophyta</taxon>
        <taxon>Spermatophyta</taxon>
        <taxon>Magnoliopsida</taxon>
        <taxon>eudicotyledons</taxon>
        <taxon>Gunneridae</taxon>
        <taxon>Pentapetalae</taxon>
        <taxon>asterids</taxon>
        <taxon>lamiids</taxon>
        <taxon>Lamiales</taxon>
        <taxon>Oleaceae</taxon>
        <taxon>Forsythieae</taxon>
        <taxon>Forsythia</taxon>
    </lineage>
</organism>
<name>A0ABD1SPT1_9LAMI</name>
<feature type="compositionally biased region" description="Basic and acidic residues" evidence="1">
    <location>
        <begin position="127"/>
        <end position="206"/>
    </location>
</feature>
<gene>
    <name evidence="2" type="ORF">Fot_36349</name>
</gene>
<keyword evidence="3" id="KW-1185">Reference proteome</keyword>
<feature type="compositionally biased region" description="Basic and acidic residues" evidence="1">
    <location>
        <begin position="77"/>
        <end position="118"/>
    </location>
</feature>
<evidence type="ECO:0000313" key="2">
    <source>
        <dbReference type="EMBL" id="KAL2502501.1"/>
    </source>
</evidence>
<evidence type="ECO:0000256" key="1">
    <source>
        <dbReference type="SAM" id="MobiDB-lite"/>
    </source>
</evidence>
<dbReference type="AlphaFoldDB" id="A0ABD1SPT1"/>
<reference evidence="3" key="1">
    <citation type="submission" date="2024-07" db="EMBL/GenBank/DDBJ databases">
        <title>Two chromosome-level genome assemblies of Korean endemic species Abeliophyllum distichum and Forsythia ovata (Oleaceae).</title>
        <authorList>
            <person name="Jang H."/>
        </authorList>
    </citation>
    <scope>NUCLEOTIDE SEQUENCE [LARGE SCALE GENOMIC DNA]</scope>
</reference>
<dbReference type="EMBL" id="JBFOLJ010000010">
    <property type="protein sequence ID" value="KAL2502501.1"/>
    <property type="molecule type" value="Genomic_DNA"/>
</dbReference>
<dbReference type="Proteomes" id="UP001604277">
    <property type="component" value="Unassembled WGS sequence"/>
</dbReference>
<sequence>MEEVPELMIQERGNMVGKLSPGIEAILEKVKGAKEMNIMNQESSWIMVVGGVHVMTKIWDQWTNRVVMKKCSRRKRERDDSSDQRKRDEQARLKDDDLHNVGKKEKGSFQGEKSERQRGRGAIHARGKAEYKGSARQDHSKYIDQHNEQIKRRDKVENGKFSHLVGHDDVYAHRNGLRDVEKRERRERPSPRDKRVPYASDSSREQ</sequence>
<feature type="region of interest" description="Disordered" evidence="1">
    <location>
        <begin position="70"/>
        <end position="206"/>
    </location>
</feature>
<proteinExistence type="predicted"/>
<evidence type="ECO:0000313" key="3">
    <source>
        <dbReference type="Proteomes" id="UP001604277"/>
    </source>
</evidence>
<protein>
    <submittedName>
        <fullName evidence="2">FIP1[V]-like protein</fullName>
    </submittedName>
</protein>
<comment type="caution">
    <text evidence="2">The sequence shown here is derived from an EMBL/GenBank/DDBJ whole genome shotgun (WGS) entry which is preliminary data.</text>
</comment>